<reference evidence="1" key="1">
    <citation type="journal article" date="2019" name="bioRxiv">
        <title>The Genome of the Zebra Mussel, Dreissena polymorpha: A Resource for Invasive Species Research.</title>
        <authorList>
            <person name="McCartney M.A."/>
            <person name="Auch B."/>
            <person name="Kono T."/>
            <person name="Mallez S."/>
            <person name="Zhang Y."/>
            <person name="Obille A."/>
            <person name="Becker A."/>
            <person name="Abrahante J.E."/>
            <person name="Garbe J."/>
            <person name="Badalamenti J.P."/>
            <person name="Herman A."/>
            <person name="Mangelson H."/>
            <person name="Liachko I."/>
            <person name="Sullivan S."/>
            <person name="Sone E.D."/>
            <person name="Koren S."/>
            <person name="Silverstein K.A.T."/>
            <person name="Beckman K.B."/>
            <person name="Gohl D.M."/>
        </authorList>
    </citation>
    <scope>NUCLEOTIDE SEQUENCE</scope>
    <source>
        <strain evidence="1">Duluth1</strain>
        <tissue evidence="1">Whole animal</tissue>
    </source>
</reference>
<protein>
    <submittedName>
        <fullName evidence="1">Uncharacterized protein</fullName>
    </submittedName>
</protein>
<evidence type="ECO:0000313" key="2">
    <source>
        <dbReference type="Proteomes" id="UP000828390"/>
    </source>
</evidence>
<accession>A0A9D4CH92</accession>
<comment type="caution">
    <text evidence="1">The sequence shown here is derived from an EMBL/GenBank/DDBJ whole genome shotgun (WGS) entry which is preliminary data.</text>
</comment>
<dbReference type="Proteomes" id="UP000828390">
    <property type="component" value="Unassembled WGS sequence"/>
</dbReference>
<proteinExistence type="predicted"/>
<name>A0A9D4CH92_DREPO</name>
<organism evidence="1 2">
    <name type="scientific">Dreissena polymorpha</name>
    <name type="common">Zebra mussel</name>
    <name type="synonym">Mytilus polymorpha</name>
    <dbReference type="NCBI Taxonomy" id="45954"/>
    <lineage>
        <taxon>Eukaryota</taxon>
        <taxon>Metazoa</taxon>
        <taxon>Spiralia</taxon>
        <taxon>Lophotrochozoa</taxon>
        <taxon>Mollusca</taxon>
        <taxon>Bivalvia</taxon>
        <taxon>Autobranchia</taxon>
        <taxon>Heteroconchia</taxon>
        <taxon>Euheterodonta</taxon>
        <taxon>Imparidentia</taxon>
        <taxon>Neoheterodontei</taxon>
        <taxon>Myida</taxon>
        <taxon>Dreissenoidea</taxon>
        <taxon>Dreissenidae</taxon>
        <taxon>Dreissena</taxon>
    </lineage>
</organism>
<evidence type="ECO:0000313" key="1">
    <source>
        <dbReference type="EMBL" id="KAH3724477.1"/>
    </source>
</evidence>
<gene>
    <name evidence="1" type="ORF">DPMN_050295</name>
</gene>
<reference evidence="1" key="2">
    <citation type="submission" date="2020-11" db="EMBL/GenBank/DDBJ databases">
        <authorList>
            <person name="McCartney M.A."/>
            <person name="Auch B."/>
            <person name="Kono T."/>
            <person name="Mallez S."/>
            <person name="Becker A."/>
            <person name="Gohl D.M."/>
            <person name="Silverstein K.A.T."/>
            <person name="Koren S."/>
            <person name="Bechman K.B."/>
            <person name="Herman A."/>
            <person name="Abrahante J.E."/>
            <person name="Garbe J."/>
        </authorList>
    </citation>
    <scope>NUCLEOTIDE SEQUENCE</scope>
    <source>
        <strain evidence="1">Duluth1</strain>
        <tissue evidence="1">Whole animal</tissue>
    </source>
</reference>
<keyword evidence="2" id="KW-1185">Reference proteome</keyword>
<sequence>MLFVNWWINKSRSSSGTESDQSQTKCNKVAGIKSTWLDRPKDLRSLLSQCSIMEKGTDTEVDELGIVSKNLLMSGSCDGNLEKSKPEVGSGTGGL</sequence>
<dbReference type="AlphaFoldDB" id="A0A9D4CH92"/>
<dbReference type="EMBL" id="JAIWYP010000012">
    <property type="protein sequence ID" value="KAH3724477.1"/>
    <property type="molecule type" value="Genomic_DNA"/>
</dbReference>